<dbReference type="PANTHER" id="PTHR26374:SF471">
    <property type="entry name" value="OS03G0279700 PROTEIN"/>
    <property type="match status" value="1"/>
</dbReference>
<dbReference type="PROSITE" id="PS50157">
    <property type="entry name" value="ZINC_FINGER_C2H2_2"/>
    <property type="match status" value="2"/>
</dbReference>
<evidence type="ECO:0000256" key="7">
    <source>
        <dbReference type="ARBA" id="ARBA00023163"/>
    </source>
</evidence>
<dbReference type="InterPro" id="IPR036236">
    <property type="entry name" value="Znf_C2H2_sf"/>
</dbReference>
<evidence type="ECO:0000256" key="5">
    <source>
        <dbReference type="ARBA" id="ARBA00022833"/>
    </source>
</evidence>
<dbReference type="SMART" id="SM00355">
    <property type="entry name" value="ZnF_C2H2"/>
    <property type="match status" value="2"/>
</dbReference>
<keyword evidence="2" id="KW-0479">Metal-binding</keyword>
<dbReference type="InterPro" id="IPR013087">
    <property type="entry name" value="Znf_C2H2_type"/>
</dbReference>
<dbReference type="Gene3D" id="3.30.160.60">
    <property type="entry name" value="Classic Zinc Finger"/>
    <property type="match status" value="1"/>
</dbReference>
<proteinExistence type="predicted"/>
<evidence type="ECO:0000259" key="11">
    <source>
        <dbReference type="PROSITE" id="PS50157"/>
    </source>
</evidence>
<evidence type="ECO:0000256" key="2">
    <source>
        <dbReference type="ARBA" id="ARBA00022723"/>
    </source>
</evidence>
<keyword evidence="3" id="KW-0677">Repeat</keyword>
<dbReference type="Pfam" id="PF13912">
    <property type="entry name" value="zf-C2H2_6"/>
    <property type="match status" value="2"/>
</dbReference>
<evidence type="ECO:0000256" key="9">
    <source>
        <dbReference type="PROSITE-ProRule" id="PRU00042"/>
    </source>
</evidence>
<reference evidence="12" key="1">
    <citation type="submission" date="2018-11" db="EMBL/GenBank/DDBJ databases">
        <authorList>
            <person name="Grassa J C."/>
        </authorList>
    </citation>
    <scope>NUCLEOTIDE SEQUENCE [LARGE SCALE GENOMIC DNA]</scope>
</reference>
<dbReference type="EnsemblPlants" id="evm.model.02.623">
    <property type="protein sequence ID" value="cds.evm.model.02.623"/>
    <property type="gene ID" value="evm.TU.02.623"/>
</dbReference>
<dbReference type="Gramene" id="evm.model.02.623">
    <property type="protein sequence ID" value="cds.evm.model.02.623"/>
    <property type="gene ID" value="evm.TU.02.623"/>
</dbReference>
<keyword evidence="7" id="KW-0804">Transcription</keyword>
<dbReference type="GO" id="GO:0008270">
    <property type="term" value="F:zinc ion binding"/>
    <property type="evidence" value="ECO:0007669"/>
    <property type="project" value="UniProtKB-KW"/>
</dbReference>
<feature type="region of interest" description="Disordered" evidence="10">
    <location>
        <begin position="94"/>
        <end position="129"/>
    </location>
</feature>
<comment type="subcellular location">
    <subcellularLocation>
        <location evidence="1">Nucleus</location>
    </subcellularLocation>
</comment>
<sequence length="228" mass="24958">MKRSITDRELENLTMANCLMFLSRGAGSVITTNNGSHHHHHNHNHNHNLHLHQFDQYSNNSSSTLSLSPSPSQSSSPNRVFECKTCNRQFPSFQALGGHRASHKKPRLMTGEGSNSSDSQSGSPSKPKTHECTICGLEFAIGQALGGHMRRHRAALTDQTHHHALSAASAATRPPPVDIAGSLQVRRPAAMVNKKNNRVLCLDLNLTPLENDIKILQLGKSVSLVTYI</sequence>
<feature type="compositionally biased region" description="Low complexity" evidence="10">
    <location>
        <begin position="58"/>
        <end position="78"/>
    </location>
</feature>
<evidence type="ECO:0000256" key="8">
    <source>
        <dbReference type="ARBA" id="ARBA00023242"/>
    </source>
</evidence>
<gene>
    <name evidence="12" type="primary">LOC115704992</name>
</gene>
<dbReference type="Proteomes" id="UP000596661">
    <property type="component" value="Chromosome 2"/>
</dbReference>
<evidence type="ECO:0000313" key="12">
    <source>
        <dbReference type="EnsemblPlants" id="cds.evm.model.02.623"/>
    </source>
</evidence>
<accession>A0A803P1V4</accession>
<dbReference type="SUPFAM" id="SSF57667">
    <property type="entry name" value="beta-beta-alpha zinc fingers"/>
    <property type="match status" value="1"/>
</dbReference>
<keyword evidence="6" id="KW-0805">Transcription regulation</keyword>
<dbReference type="OMA" id="PRIMAMN"/>
<evidence type="ECO:0000313" key="13">
    <source>
        <dbReference type="Proteomes" id="UP000596661"/>
    </source>
</evidence>
<dbReference type="GO" id="GO:0005634">
    <property type="term" value="C:nucleus"/>
    <property type="evidence" value="ECO:0007669"/>
    <property type="project" value="UniProtKB-SubCell"/>
</dbReference>
<name>A0A803P1V4_CANSA</name>
<feature type="domain" description="C2H2-type" evidence="11">
    <location>
        <begin position="81"/>
        <end position="108"/>
    </location>
</feature>
<keyword evidence="13" id="KW-1185">Reference proteome</keyword>
<protein>
    <recommendedName>
        <fullName evidence="11">C2H2-type domain-containing protein</fullName>
    </recommendedName>
</protein>
<keyword evidence="8" id="KW-0539">Nucleus</keyword>
<evidence type="ECO:0000256" key="6">
    <source>
        <dbReference type="ARBA" id="ARBA00023015"/>
    </source>
</evidence>
<feature type="compositionally biased region" description="Low complexity" evidence="10">
    <location>
        <begin position="111"/>
        <end position="125"/>
    </location>
</feature>
<evidence type="ECO:0000256" key="4">
    <source>
        <dbReference type="ARBA" id="ARBA00022771"/>
    </source>
</evidence>
<feature type="region of interest" description="Disordered" evidence="10">
    <location>
        <begin position="58"/>
        <end position="80"/>
    </location>
</feature>
<dbReference type="OrthoDB" id="9411774at2759"/>
<dbReference type="PANTHER" id="PTHR26374">
    <property type="entry name" value="ZINC FINGER PROTEIN ZAT5"/>
    <property type="match status" value="1"/>
</dbReference>
<dbReference type="AlphaFoldDB" id="A0A803P1V4"/>
<evidence type="ECO:0000256" key="3">
    <source>
        <dbReference type="ARBA" id="ARBA00022737"/>
    </source>
</evidence>
<evidence type="ECO:0000256" key="10">
    <source>
        <dbReference type="SAM" id="MobiDB-lite"/>
    </source>
</evidence>
<reference evidence="12" key="2">
    <citation type="submission" date="2021-03" db="UniProtKB">
        <authorList>
            <consortium name="EnsemblPlants"/>
        </authorList>
    </citation>
    <scope>IDENTIFICATION</scope>
</reference>
<feature type="domain" description="C2H2-type" evidence="11">
    <location>
        <begin position="130"/>
        <end position="152"/>
    </location>
</feature>
<keyword evidence="5" id="KW-0862">Zinc</keyword>
<dbReference type="PROSITE" id="PS00028">
    <property type="entry name" value="ZINC_FINGER_C2H2_1"/>
    <property type="match status" value="2"/>
</dbReference>
<evidence type="ECO:0000256" key="1">
    <source>
        <dbReference type="ARBA" id="ARBA00004123"/>
    </source>
</evidence>
<keyword evidence="4 9" id="KW-0863">Zinc-finger</keyword>
<organism evidence="12 13">
    <name type="scientific">Cannabis sativa</name>
    <name type="common">Hemp</name>
    <name type="synonym">Marijuana</name>
    <dbReference type="NCBI Taxonomy" id="3483"/>
    <lineage>
        <taxon>Eukaryota</taxon>
        <taxon>Viridiplantae</taxon>
        <taxon>Streptophyta</taxon>
        <taxon>Embryophyta</taxon>
        <taxon>Tracheophyta</taxon>
        <taxon>Spermatophyta</taxon>
        <taxon>Magnoliopsida</taxon>
        <taxon>eudicotyledons</taxon>
        <taxon>Gunneridae</taxon>
        <taxon>Pentapetalae</taxon>
        <taxon>rosids</taxon>
        <taxon>fabids</taxon>
        <taxon>Rosales</taxon>
        <taxon>Cannabaceae</taxon>
        <taxon>Cannabis</taxon>
    </lineage>
</organism>
<dbReference type="EMBL" id="UZAU01000127">
    <property type="status" value="NOT_ANNOTATED_CDS"/>
    <property type="molecule type" value="Genomic_DNA"/>
</dbReference>